<feature type="domain" description="3-deoxy-D-manno-octulosonic-acid transferase N-terminal" evidence="11">
    <location>
        <begin position="38"/>
        <end position="213"/>
    </location>
</feature>
<keyword evidence="10" id="KW-0448">Lipopolysaccharide biosynthesis</keyword>
<evidence type="ECO:0000256" key="5">
    <source>
        <dbReference type="ARBA" id="ARBA00022679"/>
    </source>
</evidence>
<evidence type="ECO:0000256" key="8">
    <source>
        <dbReference type="PIRSR" id="PIRSR639901-1"/>
    </source>
</evidence>
<dbReference type="GO" id="GO:0009245">
    <property type="term" value="P:lipid A biosynthetic process"/>
    <property type="evidence" value="ECO:0007669"/>
    <property type="project" value="TreeGrafter"/>
</dbReference>
<dbReference type="AlphaFoldDB" id="A0A0M7BAZ0"/>
<evidence type="ECO:0000256" key="4">
    <source>
        <dbReference type="ARBA" id="ARBA00019077"/>
    </source>
</evidence>
<evidence type="ECO:0000256" key="7">
    <source>
        <dbReference type="ARBA" id="ARBA00049183"/>
    </source>
</evidence>
<comment type="pathway">
    <text evidence="2 10">Bacterial outer membrane biogenesis; LPS core biosynthesis.</text>
</comment>
<keyword evidence="13" id="KW-1185">Reference proteome</keyword>
<feature type="site" description="Transition state stabilizer" evidence="9">
    <location>
        <position position="135"/>
    </location>
</feature>
<evidence type="ECO:0000256" key="6">
    <source>
        <dbReference type="ARBA" id="ARBA00031445"/>
    </source>
</evidence>
<comment type="function">
    <text evidence="1 10">Involved in lipopolysaccharide (LPS) biosynthesis. Catalyzes the transfer of 3-deoxy-D-manno-octulosonate (Kdo) residue(s) from CMP-Kdo to lipid IV(A), the tetraacyldisaccharide-1,4'-bisphosphate precursor of lipid A.</text>
</comment>
<protein>
    <recommendedName>
        <fullName evidence="4 10">3-deoxy-D-manno-octulosonic acid transferase</fullName>
        <shortName evidence="10">Kdo transferase</shortName>
        <ecNumber evidence="3 10">2.4.99.12</ecNumber>
    </recommendedName>
    <alternativeName>
        <fullName evidence="6 10">Lipid IV(A) 3-deoxy-D-manno-octulosonic acid transferase</fullName>
    </alternativeName>
</protein>
<feature type="site" description="Transition state stabilizer" evidence="9">
    <location>
        <position position="213"/>
    </location>
</feature>
<comment type="subcellular location">
    <subcellularLocation>
        <location evidence="10">Cell membrane</location>
    </subcellularLocation>
</comment>
<comment type="similarity">
    <text evidence="10">Belongs to the glycosyltransferase group 1 family.</text>
</comment>
<evidence type="ECO:0000256" key="2">
    <source>
        <dbReference type="ARBA" id="ARBA00004713"/>
    </source>
</evidence>
<keyword evidence="12" id="KW-0328">Glycosyltransferase</keyword>
<dbReference type="UniPathway" id="UPA00958"/>
<dbReference type="GO" id="GO:0009244">
    <property type="term" value="P:lipopolysaccharide core region biosynthetic process"/>
    <property type="evidence" value="ECO:0007669"/>
    <property type="project" value="UniProtKB-UniRule"/>
</dbReference>
<evidence type="ECO:0000256" key="9">
    <source>
        <dbReference type="PIRSR" id="PIRSR639901-2"/>
    </source>
</evidence>
<reference evidence="12 13" key="1">
    <citation type="submission" date="2015-09" db="EMBL/GenBank/DDBJ databases">
        <authorList>
            <person name="Jackson K.R."/>
            <person name="Lunt B.L."/>
            <person name="Fisher J.N.B."/>
            <person name="Gardner A.V."/>
            <person name="Bailey M.E."/>
            <person name="Deus L.M."/>
            <person name="Earl A.S."/>
            <person name="Gibby P.D."/>
            <person name="Hartmann K.A."/>
            <person name="Liu J.E."/>
            <person name="Manci A.M."/>
            <person name="Nielsen D.A."/>
            <person name="Solomon M.B."/>
            <person name="Breakwell D.P."/>
            <person name="Burnett S.H."/>
            <person name="Grose J.H."/>
        </authorList>
    </citation>
    <scope>NUCLEOTIDE SEQUENCE [LARGE SCALE GENOMIC DNA]</scope>
    <source>
        <strain evidence="12 13">CECT 7799</strain>
    </source>
</reference>
<organism evidence="12 13">
    <name type="scientific">Jannaschia seosinensis</name>
    <dbReference type="NCBI Taxonomy" id="313367"/>
    <lineage>
        <taxon>Bacteria</taxon>
        <taxon>Pseudomonadati</taxon>
        <taxon>Pseudomonadota</taxon>
        <taxon>Alphaproteobacteria</taxon>
        <taxon>Rhodobacterales</taxon>
        <taxon>Roseobacteraceae</taxon>
        <taxon>Jannaschia</taxon>
    </lineage>
</organism>
<keyword evidence="10" id="KW-0472">Membrane</keyword>
<dbReference type="InterPro" id="IPR038107">
    <property type="entry name" value="Glycos_transf_N_sf"/>
</dbReference>
<dbReference type="Pfam" id="PF04413">
    <property type="entry name" value="Glycos_transf_N"/>
    <property type="match status" value="1"/>
</dbReference>
<gene>
    <name evidence="12" type="primary">waaA</name>
    <name evidence="12" type="ORF">JSE7799_01703</name>
</gene>
<dbReference type="InterPro" id="IPR007507">
    <property type="entry name" value="Glycos_transf_N"/>
</dbReference>
<evidence type="ECO:0000256" key="10">
    <source>
        <dbReference type="RuleBase" id="RU365103"/>
    </source>
</evidence>
<accession>A0A0M7BAZ0</accession>
<name>A0A0M7BAZ0_9RHOB</name>
<dbReference type="SUPFAM" id="SSF53756">
    <property type="entry name" value="UDP-Glycosyltransferase/glycogen phosphorylase"/>
    <property type="match status" value="1"/>
</dbReference>
<evidence type="ECO:0000256" key="1">
    <source>
        <dbReference type="ARBA" id="ARBA00003394"/>
    </source>
</evidence>
<keyword evidence="10" id="KW-1003">Cell membrane</keyword>
<dbReference type="EC" id="2.4.99.12" evidence="3 10"/>
<dbReference type="Proteomes" id="UP000049455">
    <property type="component" value="Unassembled WGS sequence"/>
</dbReference>
<dbReference type="RefSeq" id="WP_055663231.1">
    <property type="nucleotide sequence ID" value="NZ_CYPR01000106.1"/>
</dbReference>
<feature type="active site" description="Proton acceptor" evidence="8">
    <location>
        <position position="65"/>
    </location>
</feature>
<proteinExistence type="inferred from homology"/>
<evidence type="ECO:0000313" key="12">
    <source>
        <dbReference type="EMBL" id="CUH38984.1"/>
    </source>
</evidence>
<dbReference type="EMBL" id="CYPR01000106">
    <property type="protein sequence ID" value="CUH38984.1"/>
    <property type="molecule type" value="Genomic_DNA"/>
</dbReference>
<dbReference type="Gene3D" id="3.40.50.11720">
    <property type="entry name" value="3-Deoxy-D-manno-octulosonic-acid transferase, N-terminal domain"/>
    <property type="match status" value="1"/>
</dbReference>
<dbReference type="PANTHER" id="PTHR42755">
    <property type="entry name" value="3-DEOXY-MANNO-OCTULOSONATE CYTIDYLYLTRANSFERASE"/>
    <property type="match status" value="1"/>
</dbReference>
<comment type="catalytic activity">
    <reaction evidence="7 10">
        <text>lipid IVA (E. coli) + CMP-3-deoxy-beta-D-manno-octulosonate = alpha-Kdo-(2-&gt;6)-lipid IVA (E. coli) + CMP + H(+)</text>
        <dbReference type="Rhea" id="RHEA:28066"/>
        <dbReference type="ChEBI" id="CHEBI:15378"/>
        <dbReference type="ChEBI" id="CHEBI:58603"/>
        <dbReference type="ChEBI" id="CHEBI:60364"/>
        <dbReference type="ChEBI" id="CHEBI:60377"/>
        <dbReference type="ChEBI" id="CHEBI:85987"/>
        <dbReference type="EC" id="2.4.99.12"/>
    </reaction>
</comment>
<sequence length="426" mass="46622">MPRSPLLGAYLAFAEHGARWGDRVLRRRLAAGKEDAARLEERRGIASLPRPEGPLIWLHAASVGESVSLLEMIRRIGEERPELSFLLTTGTVTSAQALSDRLPEGVVHQYVPLDLRPWMRRFLDHWRPDLCVLAEGEIWPGLIHETSARGVPIAMINARMTDGAHRRWRVARRAAAALLSRIDAVQAQEAETAERLLSLGLPRRRLEVTGTLKEGSAALPHDEAERQRLAALLNGRPVWLAASTHESEEAIAAAAHSAARRSWHKLLLIIAPRHPHRADAIAAELRGAGWKLARRSAGEEITDETQIYLADTIGEMGLWYRLCPVSLIGGSLMEIGGHNPFEPAALGSAILHGRHVHNFADIYARLRAADAALEVDEKSLAPAVVRTLESDEAARLAHAAWSVCSEGADVTEKAVDLLLAMLDGVA</sequence>
<keyword evidence="5 10" id="KW-0808">Transferase</keyword>
<dbReference type="Gene3D" id="3.40.50.2000">
    <property type="entry name" value="Glycogen Phosphorylase B"/>
    <property type="match status" value="1"/>
</dbReference>
<dbReference type="PANTHER" id="PTHR42755:SF1">
    <property type="entry name" value="3-DEOXY-D-MANNO-OCTULOSONIC ACID TRANSFERASE, MITOCHONDRIAL-RELATED"/>
    <property type="match status" value="1"/>
</dbReference>
<dbReference type="InterPro" id="IPR039901">
    <property type="entry name" value="Kdotransferase"/>
</dbReference>
<dbReference type="GO" id="GO:0005886">
    <property type="term" value="C:plasma membrane"/>
    <property type="evidence" value="ECO:0007669"/>
    <property type="project" value="UniProtKB-SubCell"/>
</dbReference>
<dbReference type="OrthoDB" id="9789797at2"/>
<dbReference type="GO" id="GO:0043842">
    <property type="term" value="F:Kdo transferase activity"/>
    <property type="evidence" value="ECO:0007669"/>
    <property type="project" value="UniProtKB-EC"/>
</dbReference>
<dbReference type="STRING" id="313367.JSE7799_01703"/>
<evidence type="ECO:0000259" key="11">
    <source>
        <dbReference type="Pfam" id="PF04413"/>
    </source>
</evidence>
<evidence type="ECO:0000313" key="13">
    <source>
        <dbReference type="Proteomes" id="UP000049455"/>
    </source>
</evidence>
<evidence type="ECO:0000256" key="3">
    <source>
        <dbReference type="ARBA" id="ARBA00012621"/>
    </source>
</evidence>